<feature type="transmembrane region" description="Helical" evidence="2">
    <location>
        <begin position="223"/>
        <end position="243"/>
    </location>
</feature>
<reference evidence="4" key="1">
    <citation type="submission" date="2017-04" db="EMBL/GenBank/DDBJ databases">
        <authorList>
            <person name="Varghese N."/>
            <person name="Submissions S."/>
        </authorList>
    </citation>
    <scope>NUCLEOTIDE SEQUENCE [LARGE SCALE GENOMIC DNA]</scope>
    <source>
        <strain evidence="4">DSM 4125</strain>
    </source>
</reference>
<dbReference type="Gene3D" id="1.25.40.10">
    <property type="entry name" value="Tetratricopeptide repeat domain"/>
    <property type="match status" value="1"/>
</dbReference>
<evidence type="ECO:0000313" key="3">
    <source>
        <dbReference type="EMBL" id="SMG46260.1"/>
    </source>
</evidence>
<dbReference type="RefSeq" id="WP_085518390.1">
    <property type="nucleotide sequence ID" value="NZ_FXAW01000007.1"/>
</dbReference>
<keyword evidence="4" id="KW-1185">Reference proteome</keyword>
<dbReference type="PROSITE" id="PS50005">
    <property type="entry name" value="TPR"/>
    <property type="match status" value="1"/>
</dbReference>
<dbReference type="AlphaFoldDB" id="A0A1X7KXZ1"/>
<accession>A0A1X7KXZ1</accession>
<dbReference type="Proteomes" id="UP000193804">
    <property type="component" value="Unassembled WGS sequence"/>
</dbReference>
<evidence type="ECO:0000256" key="1">
    <source>
        <dbReference type="PROSITE-ProRule" id="PRU00339"/>
    </source>
</evidence>
<feature type="repeat" description="TPR" evidence="1">
    <location>
        <begin position="59"/>
        <end position="92"/>
    </location>
</feature>
<dbReference type="InterPro" id="IPR019734">
    <property type="entry name" value="TPR_rpt"/>
</dbReference>
<dbReference type="EMBL" id="FXAW01000007">
    <property type="protein sequence ID" value="SMG46260.1"/>
    <property type="molecule type" value="Genomic_DNA"/>
</dbReference>
<dbReference type="SMART" id="SM00028">
    <property type="entry name" value="TPR"/>
    <property type="match status" value="2"/>
</dbReference>
<dbReference type="SUPFAM" id="SSF48452">
    <property type="entry name" value="TPR-like"/>
    <property type="match status" value="1"/>
</dbReference>
<proteinExistence type="predicted"/>
<dbReference type="InterPro" id="IPR011990">
    <property type="entry name" value="TPR-like_helical_dom_sf"/>
</dbReference>
<keyword evidence="1" id="KW-0802">TPR repeat</keyword>
<keyword evidence="2" id="KW-0472">Membrane</keyword>
<keyword evidence="2" id="KW-0812">Transmembrane</keyword>
<protein>
    <submittedName>
        <fullName evidence="3">Anaphase-promoting complex, cyclosome, subunit 3</fullName>
    </submittedName>
</protein>
<name>A0A1X7KXZ1_9BACT</name>
<sequence>MMQKILFVLVISFCPFHHLYSQTIDETFQFAAEQFKLGNYTNSILAYERAIYFEEKTSSDTYMKLAESYFKKGNIERAIRFYDNASFMENDINKRNDIIFKKCLAYLSIKEFNQAIISLTAINDFNLPEAKFKKQYYKSIAYFLKEDFEQFDKIFSEYIIDMNLTSNVGYSTIEIYNQKAEKVKPNLAMWMSVFVPGTGQILYGNWKDGLNSLALSASLVGLYFNYIVQFSLVEGYVVVLPWFQRYHKGGYMKAKETALEKQREYRANAYGEILQLHPALF</sequence>
<dbReference type="Pfam" id="PF12895">
    <property type="entry name" value="ANAPC3"/>
    <property type="match status" value="1"/>
</dbReference>
<keyword evidence="2" id="KW-1133">Transmembrane helix</keyword>
<organism evidence="3 4">
    <name type="scientific">Marivirga sericea</name>
    <dbReference type="NCBI Taxonomy" id="1028"/>
    <lineage>
        <taxon>Bacteria</taxon>
        <taxon>Pseudomonadati</taxon>
        <taxon>Bacteroidota</taxon>
        <taxon>Cytophagia</taxon>
        <taxon>Cytophagales</taxon>
        <taxon>Marivirgaceae</taxon>
        <taxon>Marivirga</taxon>
    </lineage>
</organism>
<evidence type="ECO:0000256" key="2">
    <source>
        <dbReference type="SAM" id="Phobius"/>
    </source>
</evidence>
<gene>
    <name evidence="3" type="ORF">SAMN05661096_03255</name>
</gene>
<dbReference type="STRING" id="1028.SAMN05661096_03255"/>
<dbReference type="OrthoDB" id="1114497at2"/>
<evidence type="ECO:0000313" key="4">
    <source>
        <dbReference type="Proteomes" id="UP000193804"/>
    </source>
</evidence>